<dbReference type="SUPFAM" id="SSF52058">
    <property type="entry name" value="L domain-like"/>
    <property type="match status" value="1"/>
</dbReference>
<dbReference type="InterPro" id="IPR001932">
    <property type="entry name" value="PPM-type_phosphatase-like_dom"/>
</dbReference>
<dbReference type="InterPro" id="IPR001611">
    <property type="entry name" value="Leu-rich_rpt"/>
</dbReference>
<keyword evidence="4" id="KW-1185">Reference proteome</keyword>
<keyword evidence="2" id="KW-0677">Repeat</keyword>
<dbReference type="Proteomes" id="UP000695022">
    <property type="component" value="Unplaced"/>
</dbReference>
<reference evidence="5" key="1">
    <citation type="submission" date="2025-08" db="UniProtKB">
        <authorList>
            <consortium name="RefSeq"/>
        </authorList>
    </citation>
    <scope>IDENTIFICATION</scope>
</reference>
<gene>
    <name evidence="5" type="primary">LOC106814836</name>
</gene>
<keyword evidence="1" id="KW-0433">Leucine-rich repeat</keyword>
<dbReference type="InterPro" id="IPR050216">
    <property type="entry name" value="LRR_domain-containing"/>
</dbReference>
<dbReference type="Pfam" id="PF13855">
    <property type="entry name" value="LRR_8"/>
    <property type="match status" value="1"/>
</dbReference>
<dbReference type="SMART" id="SM00364">
    <property type="entry name" value="LRR_BAC"/>
    <property type="match status" value="8"/>
</dbReference>
<dbReference type="InterPro" id="IPR032675">
    <property type="entry name" value="LRR_dom_sf"/>
</dbReference>
<dbReference type="Gene3D" id="3.60.40.10">
    <property type="entry name" value="PPM-type phosphatase domain"/>
    <property type="match status" value="1"/>
</dbReference>
<feature type="domain" description="PPM-type phosphatase" evidence="3">
    <location>
        <begin position="386"/>
        <end position="517"/>
    </location>
</feature>
<dbReference type="SMART" id="SM00369">
    <property type="entry name" value="LRR_TYP"/>
    <property type="match status" value="9"/>
</dbReference>
<dbReference type="RefSeq" id="XP_014674681.1">
    <property type="nucleotide sequence ID" value="XM_014819195.1"/>
</dbReference>
<dbReference type="Pfam" id="PF00481">
    <property type="entry name" value="PP2C"/>
    <property type="match status" value="1"/>
</dbReference>
<dbReference type="PANTHER" id="PTHR48051:SF1">
    <property type="entry name" value="RAS SUPPRESSOR PROTEIN 1"/>
    <property type="match status" value="1"/>
</dbReference>
<protein>
    <submittedName>
        <fullName evidence="5">PH domain leucine-rich repeat protein phosphatase 1-like</fullName>
    </submittedName>
</protein>
<dbReference type="InterPro" id="IPR003591">
    <property type="entry name" value="Leu-rich_rpt_typical-subtyp"/>
</dbReference>
<feature type="non-terminal residue" evidence="5">
    <location>
        <position position="517"/>
    </location>
</feature>
<evidence type="ECO:0000256" key="2">
    <source>
        <dbReference type="ARBA" id="ARBA00022737"/>
    </source>
</evidence>
<accession>A0ABM1ER60</accession>
<dbReference type="GeneID" id="106814836"/>
<dbReference type="Gene3D" id="3.80.10.10">
    <property type="entry name" value="Ribonuclease Inhibitor"/>
    <property type="match status" value="3"/>
</dbReference>
<evidence type="ECO:0000313" key="5">
    <source>
        <dbReference type="RefSeq" id="XP_014674681.1"/>
    </source>
</evidence>
<sequence>MQGGRCICLSFSSDSDLTKWLRKCTKAAAKLPNLADLSNNHLEYIPENLFVNDRLSQLNLRHNALKERPIEEDIYTIGWVDDLPSFQNLHSLNLSDNDLYVFPSAICQVLTLQELNVSSNMMADLPPIIAELINLRVLHLHNNLLSSLPSEMSTMRQLYILILAFNRFTCIPEVLVSMPQVENVVMAGNYIDRLPGDTVSGLKHIKQMDLRLNSLTLPPVVTMTFELLEHLTHLDVCHNNATNLDLRALPSLEYLRCCHNQLVLLQASGTSLKQLHARHNSLQSIYVTPLPENLRILDVAHNELGKLPDWVCDLWRLEKLNASHNRLTLLPNRLLSNMESLRHLYVDHNQLSALPDWVENCAVETLHVEYNRLEELPDNLLINCPKLCITQVRLQQYGSDEGLFAMCDGGRNNEAPLLLQEKLPAIMRDEMNHPLTSERYLKYTLLTAHRKLKASGQRLGASAALCHIRAAAADDVDSYGDYSLGVANVGSCEVVLCRQGEALRLSRLFTVAGDEPE</sequence>
<dbReference type="SUPFAM" id="SSF81606">
    <property type="entry name" value="PP2C-like"/>
    <property type="match status" value="1"/>
</dbReference>
<dbReference type="InterPro" id="IPR025875">
    <property type="entry name" value="Leu-rich_rpt_4"/>
</dbReference>
<dbReference type="PROSITE" id="PS51450">
    <property type="entry name" value="LRR"/>
    <property type="match status" value="1"/>
</dbReference>
<dbReference type="PROSITE" id="PS51746">
    <property type="entry name" value="PPM_2"/>
    <property type="match status" value="1"/>
</dbReference>
<evidence type="ECO:0000313" key="4">
    <source>
        <dbReference type="Proteomes" id="UP000695022"/>
    </source>
</evidence>
<proteinExistence type="predicted"/>
<evidence type="ECO:0000256" key="1">
    <source>
        <dbReference type="ARBA" id="ARBA00022614"/>
    </source>
</evidence>
<dbReference type="PANTHER" id="PTHR48051">
    <property type="match status" value="1"/>
</dbReference>
<name>A0ABM1ER60_PRICU</name>
<organism evidence="4 5">
    <name type="scientific">Priapulus caudatus</name>
    <name type="common">Priapulid worm</name>
    <dbReference type="NCBI Taxonomy" id="37621"/>
    <lineage>
        <taxon>Eukaryota</taxon>
        <taxon>Metazoa</taxon>
        <taxon>Ecdysozoa</taxon>
        <taxon>Scalidophora</taxon>
        <taxon>Priapulida</taxon>
        <taxon>Priapulimorpha</taxon>
        <taxon>Priapulimorphida</taxon>
        <taxon>Priapulidae</taxon>
        <taxon>Priapulus</taxon>
    </lineage>
</organism>
<dbReference type="InterPro" id="IPR036457">
    <property type="entry name" value="PPM-type-like_dom_sf"/>
</dbReference>
<evidence type="ECO:0000259" key="3">
    <source>
        <dbReference type="PROSITE" id="PS51746"/>
    </source>
</evidence>
<dbReference type="Pfam" id="PF12799">
    <property type="entry name" value="LRR_4"/>
    <property type="match status" value="1"/>
</dbReference>